<dbReference type="RefSeq" id="WP_028020099.1">
    <property type="nucleotide sequence ID" value="NZ_CABLCA010000002.1"/>
</dbReference>
<dbReference type="NCBIfam" id="TIGR03425">
    <property type="entry name" value="urea_degr_2"/>
    <property type="match status" value="1"/>
</dbReference>
<dbReference type="PANTHER" id="PTHR31527:SF0">
    <property type="entry name" value="RE64534P"/>
    <property type="match status" value="1"/>
</dbReference>
<accession>A0AAW8STF7</accession>
<name>A0AAW8STF7_9ENTE</name>
<dbReference type="PANTHER" id="PTHR31527">
    <property type="entry name" value="RE64534P"/>
    <property type="match status" value="1"/>
</dbReference>
<dbReference type="Pfam" id="PF09347">
    <property type="entry name" value="DUF1989"/>
    <property type="match status" value="1"/>
</dbReference>
<dbReference type="EMBL" id="JARPXM010000001">
    <property type="protein sequence ID" value="MDT2536588.1"/>
    <property type="molecule type" value="Genomic_DNA"/>
</dbReference>
<dbReference type="InterPro" id="IPR018959">
    <property type="entry name" value="DUF1989"/>
</dbReference>
<sequence>MKLVYTKRLLPGEKWSEYLSANKLIRLIAKAEDCNVVMSAYHAEHPEEKYNMPDSLKAQHTFFLTQGNLLMSDNGKMLLSMVHDTYGWHDTVCGHTLLRKINDQYGPSDYQTERNQRHRGSYENFSIELFRRGLDKRDLSSVVNLFSKVTASKGGELSYQPENTFNKEVVLRTDAPVLLILSNTPHPLNPAREYPKGEIQLEVYEGKPADLLDSVVTSCEENTRAFENNLAENQLKG</sequence>
<evidence type="ECO:0000259" key="1">
    <source>
        <dbReference type="Pfam" id="PF09347"/>
    </source>
</evidence>
<organism evidence="2 4">
    <name type="scientific">Enterococcus raffinosus</name>
    <dbReference type="NCBI Taxonomy" id="71452"/>
    <lineage>
        <taxon>Bacteria</taxon>
        <taxon>Bacillati</taxon>
        <taxon>Bacillota</taxon>
        <taxon>Bacilli</taxon>
        <taxon>Lactobacillales</taxon>
        <taxon>Enterococcaceae</taxon>
        <taxon>Enterococcus</taxon>
    </lineage>
</organism>
<evidence type="ECO:0000313" key="4">
    <source>
        <dbReference type="Proteomes" id="UP001249240"/>
    </source>
</evidence>
<evidence type="ECO:0000313" key="2">
    <source>
        <dbReference type="EMBL" id="MDT2536588.1"/>
    </source>
</evidence>
<dbReference type="Proteomes" id="UP001249240">
    <property type="component" value="Unassembled WGS sequence"/>
</dbReference>
<feature type="domain" description="DUF1989" evidence="1">
    <location>
        <begin position="10"/>
        <end position="177"/>
    </location>
</feature>
<dbReference type="EMBL" id="JARPXL010000017">
    <property type="protein sequence ID" value="MDT2545679.1"/>
    <property type="molecule type" value="Genomic_DNA"/>
</dbReference>
<proteinExistence type="predicted"/>
<dbReference type="Proteomes" id="UP001254770">
    <property type="component" value="Unassembled WGS sequence"/>
</dbReference>
<protein>
    <submittedName>
        <fullName evidence="2">DUF1989 domain-containing protein</fullName>
    </submittedName>
</protein>
<reference evidence="2" key="1">
    <citation type="submission" date="2023-03" db="EMBL/GenBank/DDBJ databases">
        <authorList>
            <person name="Shen W."/>
            <person name="Cai J."/>
        </authorList>
    </citation>
    <scope>NUCLEOTIDE SEQUENCE</scope>
    <source>
        <strain evidence="2">B646-2</strain>
        <strain evidence="3">Y15</strain>
    </source>
</reference>
<dbReference type="AlphaFoldDB" id="A0AAW8STF7"/>
<evidence type="ECO:0000313" key="3">
    <source>
        <dbReference type="EMBL" id="MDT2545679.1"/>
    </source>
</evidence>
<gene>
    <name evidence="3" type="ORF">P7D69_15120</name>
    <name evidence="2" type="ORF">P7D78_00500</name>
</gene>
<dbReference type="InterPro" id="IPR017792">
    <property type="entry name" value="UAAP1"/>
</dbReference>
<comment type="caution">
    <text evidence="2">The sequence shown here is derived from an EMBL/GenBank/DDBJ whole genome shotgun (WGS) entry which is preliminary data.</text>
</comment>